<feature type="domain" description="DUF6318" evidence="2">
    <location>
        <begin position="39"/>
        <end position="181"/>
    </location>
</feature>
<dbReference type="RefSeq" id="WP_183357699.1">
    <property type="nucleotide sequence ID" value="NZ_BAABKR010000001.1"/>
</dbReference>
<protein>
    <recommendedName>
        <fullName evidence="2">DUF6318 domain-containing protein</fullName>
    </recommendedName>
</protein>
<proteinExistence type="predicted"/>
<name>A0A7W5TQP0_9MICC</name>
<gene>
    <name evidence="3" type="ORF">FHX47_000968</name>
</gene>
<reference evidence="3 4" key="1">
    <citation type="submission" date="2020-08" db="EMBL/GenBank/DDBJ databases">
        <title>Sequencing the genomes of 1000 actinobacteria strains.</title>
        <authorList>
            <person name="Klenk H.-P."/>
        </authorList>
    </citation>
    <scope>NUCLEOTIDE SEQUENCE [LARGE SCALE GENOMIC DNA]</scope>
    <source>
        <strain evidence="3 4">DSM 28238</strain>
    </source>
</reference>
<dbReference type="AlphaFoldDB" id="A0A7W5TQP0"/>
<sequence>MESAPPPTEVSPTASTAEEGSGESSEPGEDETDEAEPIPASSEGPAQNWPEPEIPEAIYEPTEEGAEALIQYWFDARHHARITGDVEVLEYVSLPDCELCAVQVERLQEVYPQGWYVEEVPSTVEEEYVRQEGEAIVSGLFALDESEFQSYWEGELQSGRSREQLDIFGLDFRFQDGRWQAFDFSHLGTSDEGIDADDVRQFEEGE</sequence>
<evidence type="ECO:0000313" key="4">
    <source>
        <dbReference type="Proteomes" id="UP000547528"/>
    </source>
</evidence>
<evidence type="ECO:0000313" key="3">
    <source>
        <dbReference type="EMBL" id="MBB3667375.1"/>
    </source>
</evidence>
<keyword evidence="4" id="KW-1185">Reference proteome</keyword>
<accession>A0A7W5TQP0</accession>
<comment type="caution">
    <text evidence="3">The sequence shown here is derived from an EMBL/GenBank/DDBJ whole genome shotgun (WGS) entry which is preliminary data.</text>
</comment>
<evidence type="ECO:0000259" key="2">
    <source>
        <dbReference type="Pfam" id="PF19843"/>
    </source>
</evidence>
<feature type="compositionally biased region" description="Low complexity" evidence="1">
    <location>
        <begin position="13"/>
        <end position="25"/>
    </location>
</feature>
<feature type="compositionally biased region" description="Acidic residues" evidence="1">
    <location>
        <begin position="26"/>
        <end position="36"/>
    </location>
</feature>
<evidence type="ECO:0000256" key="1">
    <source>
        <dbReference type="SAM" id="MobiDB-lite"/>
    </source>
</evidence>
<feature type="region of interest" description="Disordered" evidence="1">
    <location>
        <begin position="1"/>
        <end position="52"/>
    </location>
</feature>
<dbReference type="EMBL" id="JACIBT010000001">
    <property type="protein sequence ID" value="MBB3667375.1"/>
    <property type="molecule type" value="Genomic_DNA"/>
</dbReference>
<dbReference type="InterPro" id="IPR046281">
    <property type="entry name" value="DUF6318"/>
</dbReference>
<dbReference type="Proteomes" id="UP000547528">
    <property type="component" value="Unassembled WGS sequence"/>
</dbReference>
<dbReference type="Pfam" id="PF19843">
    <property type="entry name" value="DUF6318"/>
    <property type="match status" value="1"/>
</dbReference>
<organism evidence="3 4">
    <name type="scientific">Garicola koreensis</name>
    <dbReference type="NCBI Taxonomy" id="1262554"/>
    <lineage>
        <taxon>Bacteria</taxon>
        <taxon>Bacillati</taxon>
        <taxon>Actinomycetota</taxon>
        <taxon>Actinomycetes</taxon>
        <taxon>Micrococcales</taxon>
        <taxon>Micrococcaceae</taxon>
        <taxon>Garicola</taxon>
    </lineage>
</organism>